<dbReference type="Proteomes" id="UP001341840">
    <property type="component" value="Unassembled WGS sequence"/>
</dbReference>
<comment type="caution">
    <text evidence="2">The sequence shown here is derived from an EMBL/GenBank/DDBJ whole genome shotgun (WGS) entry which is preliminary data.</text>
</comment>
<feature type="compositionally biased region" description="Polar residues" evidence="1">
    <location>
        <begin position="182"/>
        <end position="191"/>
    </location>
</feature>
<evidence type="ECO:0000313" key="2">
    <source>
        <dbReference type="EMBL" id="MED6136443.1"/>
    </source>
</evidence>
<feature type="region of interest" description="Disordered" evidence="1">
    <location>
        <begin position="381"/>
        <end position="430"/>
    </location>
</feature>
<feature type="compositionally biased region" description="Acidic residues" evidence="1">
    <location>
        <begin position="419"/>
        <end position="430"/>
    </location>
</feature>
<feature type="compositionally biased region" description="Polar residues" evidence="1">
    <location>
        <begin position="153"/>
        <end position="174"/>
    </location>
</feature>
<accession>A0ABU6SKG0</accession>
<sequence length="430" mass="46210">MSGRGSSKGSSQSSRGRGRGRGRAALSSEHTLSPSPTTSTPDTSQVAPTTPPATTVPSPPPAATDAQQVDASPQLNADSSHASQPDPSAQQRVQIPITWDGQKGFDPDNNDCTQAISDVIELMLNEPWLNYSEIPEDVQKRWFEKRGLRGPQQRASRSGRPSTTGLGGVTSRSCGISAAKRQASSKANRASSKGGCLHTRGSATIPKTRAKMTRSLDRPATDAEVFRATHMRKRDRSIVEKRADDLLTEFSANLEQATQQAQEEGDESAATVDPDVVWRQTLSKPCKNRVYGAGGFFASSLRRSGYGGSFASASSTHTSPAAPEVVDLQEQVQNLSQSLQTQGHMLQQHIDKVRTLKDTLAERDARAEEHLRRMEEMQRQMAAFYDPLRPGSSAAAGGSGSSTAPPLPPCPPPRHPAPEDGDDDDDYEDA</sequence>
<dbReference type="EMBL" id="JASCZI010060861">
    <property type="protein sequence ID" value="MED6136443.1"/>
    <property type="molecule type" value="Genomic_DNA"/>
</dbReference>
<proteinExistence type="predicted"/>
<name>A0ABU6SKG0_9FABA</name>
<gene>
    <name evidence="2" type="ORF">PIB30_056175</name>
</gene>
<keyword evidence="3" id="KW-1185">Reference proteome</keyword>
<feature type="compositionally biased region" description="Polar residues" evidence="1">
    <location>
        <begin position="67"/>
        <end position="93"/>
    </location>
</feature>
<evidence type="ECO:0000256" key="1">
    <source>
        <dbReference type="SAM" id="MobiDB-lite"/>
    </source>
</evidence>
<feature type="compositionally biased region" description="Low complexity" evidence="1">
    <location>
        <begin position="390"/>
        <end position="404"/>
    </location>
</feature>
<protein>
    <submittedName>
        <fullName evidence="2">Uncharacterized protein</fullName>
    </submittedName>
</protein>
<feature type="compositionally biased region" description="Low complexity" evidence="1">
    <location>
        <begin position="27"/>
        <end position="56"/>
    </location>
</feature>
<feature type="region of interest" description="Disordered" evidence="1">
    <location>
        <begin position="1"/>
        <end position="112"/>
    </location>
</feature>
<dbReference type="Pfam" id="PF03004">
    <property type="entry name" value="Transposase_24"/>
    <property type="match status" value="1"/>
</dbReference>
<feature type="compositionally biased region" description="Low complexity" evidence="1">
    <location>
        <begin position="1"/>
        <end position="15"/>
    </location>
</feature>
<feature type="region of interest" description="Disordered" evidence="1">
    <location>
        <begin position="147"/>
        <end position="201"/>
    </location>
</feature>
<dbReference type="InterPro" id="IPR004252">
    <property type="entry name" value="Probable_transposase_24"/>
</dbReference>
<feature type="compositionally biased region" description="Pro residues" evidence="1">
    <location>
        <begin position="405"/>
        <end position="415"/>
    </location>
</feature>
<organism evidence="2 3">
    <name type="scientific">Stylosanthes scabra</name>
    <dbReference type="NCBI Taxonomy" id="79078"/>
    <lineage>
        <taxon>Eukaryota</taxon>
        <taxon>Viridiplantae</taxon>
        <taxon>Streptophyta</taxon>
        <taxon>Embryophyta</taxon>
        <taxon>Tracheophyta</taxon>
        <taxon>Spermatophyta</taxon>
        <taxon>Magnoliopsida</taxon>
        <taxon>eudicotyledons</taxon>
        <taxon>Gunneridae</taxon>
        <taxon>Pentapetalae</taxon>
        <taxon>rosids</taxon>
        <taxon>fabids</taxon>
        <taxon>Fabales</taxon>
        <taxon>Fabaceae</taxon>
        <taxon>Papilionoideae</taxon>
        <taxon>50 kb inversion clade</taxon>
        <taxon>dalbergioids sensu lato</taxon>
        <taxon>Dalbergieae</taxon>
        <taxon>Pterocarpus clade</taxon>
        <taxon>Stylosanthes</taxon>
    </lineage>
</organism>
<reference evidence="2 3" key="1">
    <citation type="journal article" date="2023" name="Plants (Basel)">
        <title>Bridging the Gap: Combining Genomics and Transcriptomics Approaches to Understand Stylosanthes scabra, an Orphan Legume from the Brazilian Caatinga.</title>
        <authorList>
            <person name="Ferreira-Neto J.R.C."/>
            <person name="da Silva M.D."/>
            <person name="Binneck E."/>
            <person name="de Melo N.F."/>
            <person name="da Silva R.H."/>
            <person name="de Melo A.L.T.M."/>
            <person name="Pandolfi V."/>
            <person name="Bustamante F.O."/>
            <person name="Brasileiro-Vidal A.C."/>
            <person name="Benko-Iseppon A.M."/>
        </authorList>
    </citation>
    <scope>NUCLEOTIDE SEQUENCE [LARGE SCALE GENOMIC DNA]</scope>
    <source>
        <tissue evidence="2">Leaves</tissue>
    </source>
</reference>
<evidence type="ECO:0000313" key="3">
    <source>
        <dbReference type="Proteomes" id="UP001341840"/>
    </source>
</evidence>